<keyword evidence="1" id="KW-0812">Transmembrane</keyword>
<dbReference type="Proteomes" id="UP000184383">
    <property type="component" value="Unassembled WGS sequence"/>
</dbReference>
<accession>A0A1L9RBY1</accession>
<dbReference type="OrthoDB" id="3061561at2759"/>
<feature type="transmembrane region" description="Helical" evidence="1">
    <location>
        <begin position="90"/>
        <end position="112"/>
    </location>
</feature>
<organism evidence="2 3">
    <name type="scientific">Aspergillus wentii DTO 134E9</name>
    <dbReference type="NCBI Taxonomy" id="1073089"/>
    <lineage>
        <taxon>Eukaryota</taxon>
        <taxon>Fungi</taxon>
        <taxon>Dikarya</taxon>
        <taxon>Ascomycota</taxon>
        <taxon>Pezizomycotina</taxon>
        <taxon>Eurotiomycetes</taxon>
        <taxon>Eurotiomycetidae</taxon>
        <taxon>Eurotiales</taxon>
        <taxon>Aspergillaceae</taxon>
        <taxon>Aspergillus</taxon>
        <taxon>Aspergillus subgen. Cremei</taxon>
    </lineage>
</organism>
<name>A0A1L9RBY1_ASPWE</name>
<sequence length="142" mass="16349">MAPSLSRLKRLNLLEAPGCCIFQSIHGINLKLLRNSTENFTIRTIWGGWSRDVKHGPSLGKGVHVLFKVLYGGCHLAAWNSFFPTQAEQWVWRGSALFLTMVPIWGALWILWWQGVRSQRRALYLIKDEELDIIASPFFFTF</sequence>
<protein>
    <submittedName>
        <fullName evidence="2">Uncharacterized protein</fullName>
    </submittedName>
</protein>
<keyword evidence="1" id="KW-1133">Transmembrane helix</keyword>
<evidence type="ECO:0000313" key="3">
    <source>
        <dbReference type="Proteomes" id="UP000184383"/>
    </source>
</evidence>
<keyword evidence="1" id="KW-0472">Membrane</keyword>
<dbReference type="EMBL" id="KV878215">
    <property type="protein sequence ID" value="OJJ32420.1"/>
    <property type="molecule type" value="Genomic_DNA"/>
</dbReference>
<dbReference type="VEuPathDB" id="FungiDB:ASPWEDRAFT_663625"/>
<keyword evidence="3" id="KW-1185">Reference proteome</keyword>
<dbReference type="STRING" id="1073089.A0A1L9RBY1"/>
<reference evidence="3" key="1">
    <citation type="journal article" date="2017" name="Genome Biol.">
        <title>Comparative genomics reveals high biological diversity and specific adaptations in the industrially and medically important fungal genus Aspergillus.</title>
        <authorList>
            <person name="de Vries R.P."/>
            <person name="Riley R."/>
            <person name="Wiebenga A."/>
            <person name="Aguilar-Osorio G."/>
            <person name="Amillis S."/>
            <person name="Uchima C.A."/>
            <person name="Anderluh G."/>
            <person name="Asadollahi M."/>
            <person name="Askin M."/>
            <person name="Barry K."/>
            <person name="Battaglia E."/>
            <person name="Bayram O."/>
            <person name="Benocci T."/>
            <person name="Braus-Stromeyer S.A."/>
            <person name="Caldana C."/>
            <person name="Canovas D."/>
            <person name="Cerqueira G.C."/>
            <person name="Chen F."/>
            <person name="Chen W."/>
            <person name="Choi C."/>
            <person name="Clum A."/>
            <person name="Dos Santos R.A."/>
            <person name="Damasio A.R."/>
            <person name="Diallinas G."/>
            <person name="Emri T."/>
            <person name="Fekete E."/>
            <person name="Flipphi M."/>
            <person name="Freyberg S."/>
            <person name="Gallo A."/>
            <person name="Gournas C."/>
            <person name="Habgood R."/>
            <person name="Hainaut M."/>
            <person name="Harispe M.L."/>
            <person name="Henrissat B."/>
            <person name="Hilden K.S."/>
            <person name="Hope R."/>
            <person name="Hossain A."/>
            <person name="Karabika E."/>
            <person name="Karaffa L."/>
            <person name="Karanyi Z."/>
            <person name="Krasevec N."/>
            <person name="Kuo A."/>
            <person name="Kusch H."/>
            <person name="LaButti K."/>
            <person name="Lagendijk E.L."/>
            <person name="Lapidus A."/>
            <person name="Levasseur A."/>
            <person name="Lindquist E."/>
            <person name="Lipzen A."/>
            <person name="Logrieco A.F."/>
            <person name="MacCabe A."/>
            <person name="Maekelae M.R."/>
            <person name="Malavazi I."/>
            <person name="Melin P."/>
            <person name="Meyer V."/>
            <person name="Mielnichuk N."/>
            <person name="Miskei M."/>
            <person name="Molnar A.P."/>
            <person name="Mule G."/>
            <person name="Ngan C.Y."/>
            <person name="Orejas M."/>
            <person name="Orosz E."/>
            <person name="Ouedraogo J.P."/>
            <person name="Overkamp K.M."/>
            <person name="Park H.-S."/>
            <person name="Perrone G."/>
            <person name="Piumi F."/>
            <person name="Punt P.J."/>
            <person name="Ram A.F."/>
            <person name="Ramon A."/>
            <person name="Rauscher S."/>
            <person name="Record E."/>
            <person name="Riano-Pachon D.M."/>
            <person name="Robert V."/>
            <person name="Roehrig J."/>
            <person name="Ruller R."/>
            <person name="Salamov A."/>
            <person name="Salih N.S."/>
            <person name="Samson R.A."/>
            <person name="Sandor E."/>
            <person name="Sanguinetti M."/>
            <person name="Schuetze T."/>
            <person name="Sepcic K."/>
            <person name="Shelest E."/>
            <person name="Sherlock G."/>
            <person name="Sophianopoulou V."/>
            <person name="Squina F.M."/>
            <person name="Sun H."/>
            <person name="Susca A."/>
            <person name="Todd R.B."/>
            <person name="Tsang A."/>
            <person name="Unkles S.E."/>
            <person name="van de Wiele N."/>
            <person name="van Rossen-Uffink D."/>
            <person name="Oliveira J.V."/>
            <person name="Vesth T.C."/>
            <person name="Visser J."/>
            <person name="Yu J.-H."/>
            <person name="Zhou M."/>
            <person name="Andersen M.R."/>
            <person name="Archer D.B."/>
            <person name="Baker S.E."/>
            <person name="Benoit I."/>
            <person name="Brakhage A.A."/>
            <person name="Braus G.H."/>
            <person name="Fischer R."/>
            <person name="Frisvad J.C."/>
            <person name="Goldman G.H."/>
            <person name="Houbraken J."/>
            <person name="Oakley B."/>
            <person name="Pocsi I."/>
            <person name="Scazzocchio C."/>
            <person name="Seiboth B."/>
            <person name="vanKuyk P.A."/>
            <person name="Wortman J."/>
            <person name="Dyer P.S."/>
            <person name="Grigoriev I.V."/>
        </authorList>
    </citation>
    <scope>NUCLEOTIDE SEQUENCE [LARGE SCALE GENOMIC DNA]</scope>
    <source>
        <strain evidence="3">DTO 134E9</strain>
    </source>
</reference>
<evidence type="ECO:0000256" key="1">
    <source>
        <dbReference type="SAM" id="Phobius"/>
    </source>
</evidence>
<proteinExistence type="predicted"/>
<evidence type="ECO:0000313" key="2">
    <source>
        <dbReference type="EMBL" id="OJJ32420.1"/>
    </source>
</evidence>
<gene>
    <name evidence="2" type="ORF">ASPWEDRAFT_663625</name>
</gene>
<dbReference type="GeneID" id="63754694"/>
<dbReference type="RefSeq" id="XP_040686097.1">
    <property type="nucleotide sequence ID" value="XM_040838846.1"/>
</dbReference>
<dbReference type="AlphaFoldDB" id="A0A1L9RBY1"/>